<evidence type="ECO:0000256" key="3">
    <source>
        <dbReference type="ARBA" id="ARBA00022777"/>
    </source>
</evidence>
<dbReference type="InterPro" id="IPR050406">
    <property type="entry name" value="FGGY_Carb_Kinase"/>
</dbReference>
<dbReference type="GO" id="GO:0005975">
    <property type="term" value="P:carbohydrate metabolic process"/>
    <property type="evidence" value="ECO:0007669"/>
    <property type="project" value="InterPro"/>
</dbReference>
<dbReference type="AlphaFoldDB" id="A0A4Q9DHA9"/>
<comment type="similarity">
    <text evidence="1">Belongs to the FGGY kinase family.</text>
</comment>
<keyword evidence="6" id="KW-1185">Reference proteome</keyword>
<dbReference type="InterPro" id="IPR043129">
    <property type="entry name" value="ATPase_NBD"/>
</dbReference>
<proteinExistence type="inferred from homology"/>
<organism evidence="5 6">
    <name type="scientific">Paenibacillus thalictri</name>
    <dbReference type="NCBI Taxonomy" id="2527873"/>
    <lineage>
        <taxon>Bacteria</taxon>
        <taxon>Bacillati</taxon>
        <taxon>Bacillota</taxon>
        <taxon>Bacilli</taxon>
        <taxon>Bacillales</taxon>
        <taxon>Paenibacillaceae</taxon>
        <taxon>Paenibacillus</taxon>
    </lineage>
</organism>
<dbReference type="EMBL" id="SIRE01000041">
    <property type="protein sequence ID" value="TBL69110.1"/>
    <property type="molecule type" value="Genomic_DNA"/>
</dbReference>
<evidence type="ECO:0000259" key="4">
    <source>
        <dbReference type="Pfam" id="PF00370"/>
    </source>
</evidence>
<dbReference type="InterPro" id="IPR018484">
    <property type="entry name" value="FGGY_N"/>
</dbReference>
<dbReference type="Pfam" id="PF00370">
    <property type="entry name" value="FGGY_N"/>
    <property type="match status" value="1"/>
</dbReference>
<evidence type="ECO:0000256" key="2">
    <source>
        <dbReference type="ARBA" id="ARBA00022679"/>
    </source>
</evidence>
<sequence>MRKGDDTVSKTLLIDLGSTSIKFAIFDKENKIKSTVSSFPFPNPLSNPSPLFEVNAEDIVQPILKMIESVSPVDRIYISTQMHGYLLGTRDGKLLTPYISWQDQRSTLHMNGHRLLDQFPVRLPPISGSTIRPNSPTCSLFAMSHIDPELFSQATEFYTLGSYLAYHLTGVNATHITDAAASGMYNKEDGSPQFNIYPFLRTPQATLKVEPVGHWGQTAVYSPVGDQQASVRGSGLQHEHQYLLNLGTAAQLCVVSDAYQFGDFESRPYFEGKTLCTVSGLLGGKEIATQTHSLKFVQLLADDYFTAMGKLPARKEILVIGGVSIHHRELIADVCDSLQIPCRIRPDTDALDGLISLLLEEITT</sequence>
<dbReference type="Proteomes" id="UP000293142">
    <property type="component" value="Unassembled WGS sequence"/>
</dbReference>
<gene>
    <name evidence="5" type="ORF">EYB31_37100</name>
</gene>
<accession>A0A4Q9DHA9</accession>
<evidence type="ECO:0000313" key="5">
    <source>
        <dbReference type="EMBL" id="TBL69110.1"/>
    </source>
</evidence>
<comment type="caution">
    <text evidence="5">The sequence shown here is derived from an EMBL/GenBank/DDBJ whole genome shotgun (WGS) entry which is preliminary data.</text>
</comment>
<dbReference type="PANTHER" id="PTHR43095:SF2">
    <property type="entry name" value="GLUCONOKINASE"/>
    <property type="match status" value="1"/>
</dbReference>
<reference evidence="5 6" key="1">
    <citation type="submission" date="2019-02" db="EMBL/GenBank/DDBJ databases">
        <title>Paenibacillus sp. nov., isolated from surface-sterilized tissue of Thalictrum simplex L.</title>
        <authorList>
            <person name="Tuo L."/>
        </authorList>
    </citation>
    <scope>NUCLEOTIDE SEQUENCE [LARGE SCALE GENOMIC DNA]</scope>
    <source>
        <strain evidence="5 6">N2SHLJ1</strain>
    </source>
</reference>
<feature type="domain" description="Carbohydrate kinase FGGY N-terminal" evidence="4">
    <location>
        <begin position="12"/>
        <end position="189"/>
    </location>
</feature>
<evidence type="ECO:0000256" key="1">
    <source>
        <dbReference type="ARBA" id="ARBA00009156"/>
    </source>
</evidence>
<dbReference type="Gene3D" id="3.30.420.40">
    <property type="match status" value="1"/>
</dbReference>
<evidence type="ECO:0000313" key="6">
    <source>
        <dbReference type="Proteomes" id="UP000293142"/>
    </source>
</evidence>
<keyword evidence="3" id="KW-0418">Kinase</keyword>
<protein>
    <recommendedName>
        <fullName evidence="4">Carbohydrate kinase FGGY N-terminal domain-containing protein</fullName>
    </recommendedName>
</protein>
<dbReference type="SUPFAM" id="SSF53067">
    <property type="entry name" value="Actin-like ATPase domain"/>
    <property type="match status" value="1"/>
</dbReference>
<name>A0A4Q9DHA9_9BACL</name>
<dbReference type="GO" id="GO:0016301">
    <property type="term" value="F:kinase activity"/>
    <property type="evidence" value="ECO:0007669"/>
    <property type="project" value="UniProtKB-KW"/>
</dbReference>
<dbReference type="PANTHER" id="PTHR43095">
    <property type="entry name" value="SUGAR KINASE"/>
    <property type="match status" value="1"/>
</dbReference>
<dbReference type="OrthoDB" id="8434698at2"/>
<keyword evidence="2" id="KW-0808">Transferase</keyword>